<dbReference type="Proteomes" id="UP001189429">
    <property type="component" value="Unassembled WGS sequence"/>
</dbReference>
<gene>
    <name evidence="1" type="ORF">PCOR1329_LOCUS59078</name>
</gene>
<name>A0ABN9VQ58_9DINO</name>
<sequence>LVAGAAGLLRRGLRGHGRGLRRRVRVPAPGRRGEAPLLRARLAVAPAAARGGLRRAGAERLHVAVQRRQAALPPAAGGLRLLPGEQATACTGLSAWVAVFAPRAYWMRRLSEAKLARRLRSGAHVLVKTHEWRGEYGGLLPRWGALVLVSARDPRGALASHRRMGWAQELPAEHAAHHAAWQRHAAATVAFGDIAGGAAGAALAAVAAALGLRPGPEQLLAVQLELAQLSAPASRTNVTTKMWPRHLSAGAAAARAGLTWRLLRNVSRGARDT</sequence>
<accession>A0ABN9VQ58</accession>
<evidence type="ECO:0000313" key="2">
    <source>
        <dbReference type="Proteomes" id="UP001189429"/>
    </source>
</evidence>
<protein>
    <submittedName>
        <fullName evidence="1">Uncharacterized protein</fullName>
    </submittedName>
</protein>
<feature type="non-terminal residue" evidence="1">
    <location>
        <position position="1"/>
    </location>
</feature>
<organism evidence="1 2">
    <name type="scientific">Prorocentrum cordatum</name>
    <dbReference type="NCBI Taxonomy" id="2364126"/>
    <lineage>
        <taxon>Eukaryota</taxon>
        <taxon>Sar</taxon>
        <taxon>Alveolata</taxon>
        <taxon>Dinophyceae</taxon>
        <taxon>Prorocentrales</taxon>
        <taxon>Prorocentraceae</taxon>
        <taxon>Prorocentrum</taxon>
    </lineage>
</organism>
<keyword evidence="2" id="KW-1185">Reference proteome</keyword>
<reference evidence="1" key="1">
    <citation type="submission" date="2023-10" db="EMBL/GenBank/DDBJ databases">
        <authorList>
            <person name="Chen Y."/>
            <person name="Shah S."/>
            <person name="Dougan E. K."/>
            <person name="Thang M."/>
            <person name="Chan C."/>
        </authorList>
    </citation>
    <scope>NUCLEOTIDE SEQUENCE [LARGE SCALE GENOMIC DNA]</scope>
</reference>
<comment type="caution">
    <text evidence="1">The sequence shown here is derived from an EMBL/GenBank/DDBJ whole genome shotgun (WGS) entry which is preliminary data.</text>
</comment>
<feature type="non-terminal residue" evidence="1">
    <location>
        <position position="273"/>
    </location>
</feature>
<proteinExistence type="predicted"/>
<evidence type="ECO:0000313" key="1">
    <source>
        <dbReference type="EMBL" id="CAK0874055.1"/>
    </source>
</evidence>
<dbReference type="EMBL" id="CAUYUJ010017356">
    <property type="protein sequence ID" value="CAK0874055.1"/>
    <property type="molecule type" value="Genomic_DNA"/>
</dbReference>